<feature type="region of interest" description="Disordered" evidence="1">
    <location>
        <begin position="50"/>
        <end position="72"/>
    </location>
</feature>
<proteinExistence type="predicted"/>
<keyword evidence="3" id="KW-1185">Reference proteome</keyword>
<reference evidence="2 3" key="1">
    <citation type="submission" date="2019-05" db="EMBL/GenBank/DDBJ databases">
        <title>Mycolicibacterium sphagni ENV482 genome assembly.</title>
        <authorList>
            <person name="Chen W."/>
            <person name="Faulkner N.W."/>
            <person name="Hyman M.R."/>
        </authorList>
    </citation>
    <scope>NUCLEOTIDE SEQUENCE [LARGE SCALE GENOMIC DNA]</scope>
    <source>
        <strain evidence="2 3">ENV482</strain>
    </source>
</reference>
<comment type="caution">
    <text evidence="2">The sequence shown here is derived from an EMBL/GenBank/DDBJ whole genome shotgun (WGS) entry which is preliminary data.</text>
</comment>
<gene>
    <name evidence="2" type="ORF">FEG63_24225</name>
</gene>
<organism evidence="2 3">
    <name type="scientific">Mycolicibacterium sphagni</name>
    <dbReference type="NCBI Taxonomy" id="1786"/>
    <lineage>
        <taxon>Bacteria</taxon>
        <taxon>Bacillati</taxon>
        <taxon>Actinomycetota</taxon>
        <taxon>Actinomycetes</taxon>
        <taxon>Mycobacteriales</taxon>
        <taxon>Mycobacteriaceae</taxon>
        <taxon>Mycolicibacterium</taxon>
    </lineage>
</organism>
<feature type="compositionally biased region" description="Basic and acidic residues" evidence="1">
    <location>
        <begin position="63"/>
        <end position="72"/>
    </location>
</feature>
<dbReference type="RefSeq" id="WP_174400363.1">
    <property type="nucleotide sequence ID" value="NZ_VBSB01000017.1"/>
</dbReference>
<dbReference type="Proteomes" id="UP000708347">
    <property type="component" value="Unassembled WGS sequence"/>
</dbReference>
<protein>
    <submittedName>
        <fullName evidence="2">Uncharacterized protein</fullName>
    </submittedName>
</protein>
<sequence>MPNQHKWPATSFRVRPSLRERSKIAVQPDSTLREHIEGFLTWLVGDTEELPSRPGHQIPNDFAHLDEPYERH</sequence>
<dbReference type="EMBL" id="VBSB01000017">
    <property type="protein sequence ID" value="NTY62646.1"/>
    <property type="molecule type" value="Genomic_DNA"/>
</dbReference>
<accession>A0ABX2JY25</accession>
<evidence type="ECO:0000256" key="1">
    <source>
        <dbReference type="SAM" id="MobiDB-lite"/>
    </source>
</evidence>
<evidence type="ECO:0000313" key="2">
    <source>
        <dbReference type="EMBL" id="NTY62646.1"/>
    </source>
</evidence>
<evidence type="ECO:0000313" key="3">
    <source>
        <dbReference type="Proteomes" id="UP000708347"/>
    </source>
</evidence>
<name>A0ABX2JY25_9MYCO</name>